<evidence type="ECO:0000313" key="2">
    <source>
        <dbReference type="EMBL" id="KAK0615320.1"/>
    </source>
</evidence>
<feature type="signal peptide" evidence="1">
    <location>
        <begin position="1"/>
        <end position="27"/>
    </location>
</feature>
<keyword evidence="1" id="KW-0732">Signal</keyword>
<evidence type="ECO:0000256" key="1">
    <source>
        <dbReference type="SAM" id="SignalP"/>
    </source>
</evidence>
<dbReference type="Proteomes" id="UP001174934">
    <property type="component" value="Unassembled WGS sequence"/>
</dbReference>
<dbReference type="EMBL" id="JAULSR010000007">
    <property type="protein sequence ID" value="KAK0615320.1"/>
    <property type="molecule type" value="Genomic_DNA"/>
</dbReference>
<organism evidence="2 3">
    <name type="scientific">Bombardia bombarda</name>
    <dbReference type="NCBI Taxonomy" id="252184"/>
    <lineage>
        <taxon>Eukaryota</taxon>
        <taxon>Fungi</taxon>
        <taxon>Dikarya</taxon>
        <taxon>Ascomycota</taxon>
        <taxon>Pezizomycotina</taxon>
        <taxon>Sordariomycetes</taxon>
        <taxon>Sordariomycetidae</taxon>
        <taxon>Sordariales</taxon>
        <taxon>Lasiosphaeriaceae</taxon>
        <taxon>Bombardia</taxon>
    </lineage>
</organism>
<protein>
    <submittedName>
        <fullName evidence="2">Uncharacterized protein</fullName>
    </submittedName>
</protein>
<reference evidence="2" key="1">
    <citation type="submission" date="2023-06" db="EMBL/GenBank/DDBJ databases">
        <title>Genome-scale phylogeny and comparative genomics of the fungal order Sordariales.</title>
        <authorList>
            <consortium name="Lawrence Berkeley National Laboratory"/>
            <person name="Hensen N."/>
            <person name="Bonometti L."/>
            <person name="Westerberg I."/>
            <person name="Brannstrom I.O."/>
            <person name="Guillou S."/>
            <person name="Cros-Aarteil S."/>
            <person name="Calhoun S."/>
            <person name="Haridas S."/>
            <person name="Kuo A."/>
            <person name="Mondo S."/>
            <person name="Pangilinan J."/>
            <person name="Riley R."/>
            <person name="LaButti K."/>
            <person name="Andreopoulos B."/>
            <person name="Lipzen A."/>
            <person name="Chen C."/>
            <person name="Yanf M."/>
            <person name="Daum C."/>
            <person name="Ng V."/>
            <person name="Clum A."/>
            <person name="Steindorff A."/>
            <person name="Ohm R."/>
            <person name="Martin F."/>
            <person name="Silar P."/>
            <person name="Natvig D."/>
            <person name="Lalanne C."/>
            <person name="Gautier V."/>
            <person name="Ament-velasquez S.L."/>
            <person name="Kruys A."/>
            <person name="Hutchinson M.I."/>
            <person name="Powell A.J."/>
            <person name="Barry K."/>
            <person name="Miller A.N."/>
            <person name="Grigoriev I.V."/>
            <person name="Debuchy R."/>
            <person name="Gladieux P."/>
            <person name="Thoren M.H."/>
            <person name="Johannesson H."/>
        </authorList>
    </citation>
    <scope>NUCLEOTIDE SEQUENCE</scope>
    <source>
        <strain evidence="2">SMH3391-2</strain>
    </source>
</reference>
<feature type="chain" id="PRO_5041322448" evidence="1">
    <location>
        <begin position="28"/>
        <end position="155"/>
    </location>
</feature>
<gene>
    <name evidence="2" type="ORF">B0T17DRAFT_511091</name>
</gene>
<keyword evidence="3" id="KW-1185">Reference proteome</keyword>
<dbReference type="AlphaFoldDB" id="A0AA40BVN2"/>
<proteinExistence type="predicted"/>
<accession>A0AA40BVN2</accession>
<name>A0AA40BVN2_9PEZI</name>
<sequence>MYLPTTPFSPLLTLTLLLLLFIHQTTATPLTNPLTPIPLPQTNTQPIPEIGCTNAVNATSMTAALTRLGDFCHDYGAIRPNMKIGWEVGSSRAYACNYAWIGSNPCPYFEIAAAWAAVQEKCGDGVGGYWYRSDWKKTYGFDLRWAGWCGGLDEV</sequence>
<evidence type="ECO:0000313" key="3">
    <source>
        <dbReference type="Proteomes" id="UP001174934"/>
    </source>
</evidence>
<comment type="caution">
    <text evidence="2">The sequence shown here is derived from an EMBL/GenBank/DDBJ whole genome shotgun (WGS) entry which is preliminary data.</text>
</comment>